<dbReference type="AlphaFoldDB" id="F2NEM2"/>
<accession>F2NEM2</accession>
<dbReference type="GO" id="GO:0005886">
    <property type="term" value="C:plasma membrane"/>
    <property type="evidence" value="ECO:0007669"/>
    <property type="project" value="TreeGrafter"/>
</dbReference>
<proteinExistence type="predicted"/>
<dbReference type="InterPro" id="IPR027463">
    <property type="entry name" value="AcrB_DN_DC_subdom"/>
</dbReference>
<feature type="transmembrane region" description="Helical" evidence="1">
    <location>
        <begin position="368"/>
        <end position="395"/>
    </location>
</feature>
<dbReference type="InterPro" id="IPR001036">
    <property type="entry name" value="Acrflvin-R"/>
</dbReference>
<reference evidence="2 3" key="1">
    <citation type="journal article" date="2011" name="Stand. Genomic Sci.">
        <title>Complete genome sequence of the acetate-degrading sulfate reducer Desulfobacca acetoxidans type strain (ASRB2).</title>
        <authorList>
            <person name="Goker M."/>
            <person name="Teshima H."/>
            <person name="Lapidus A."/>
            <person name="Nolan M."/>
            <person name="Lucas S."/>
            <person name="Hammon N."/>
            <person name="Deshpande S."/>
            <person name="Cheng J.F."/>
            <person name="Tapia R."/>
            <person name="Han C."/>
            <person name="Goodwin L."/>
            <person name="Pitluck S."/>
            <person name="Huntemann M."/>
            <person name="Liolios K."/>
            <person name="Ivanova N."/>
            <person name="Pagani I."/>
            <person name="Mavromatis K."/>
            <person name="Ovchinikova G."/>
            <person name="Pati A."/>
            <person name="Chen A."/>
            <person name="Palaniappan K."/>
            <person name="Land M."/>
            <person name="Hauser L."/>
            <person name="Brambilla E.M."/>
            <person name="Rohde M."/>
            <person name="Spring S."/>
            <person name="Detter J.C."/>
            <person name="Woyke T."/>
            <person name="Bristow J."/>
            <person name="Eisen J.A."/>
            <person name="Markowitz V."/>
            <person name="Hugenholtz P."/>
            <person name="Kyrpides N.C."/>
            <person name="Klenk H.P."/>
        </authorList>
    </citation>
    <scope>NUCLEOTIDE SEQUENCE [LARGE SCALE GENOMIC DNA]</scope>
    <source>
        <strain evidence="3">ATCC 700848 / DSM 11109 / ASRB2</strain>
    </source>
</reference>
<feature type="transmembrane region" description="Helical" evidence="1">
    <location>
        <begin position="928"/>
        <end position="954"/>
    </location>
</feature>
<evidence type="ECO:0000256" key="1">
    <source>
        <dbReference type="SAM" id="Phobius"/>
    </source>
</evidence>
<feature type="transmembrane region" description="Helical" evidence="1">
    <location>
        <begin position="465"/>
        <end position="485"/>
    </location>
</feature>
<feature type="transmembrane region" description="Helical" evidence="1">
    <location>
        <begin position="557"/>
        <end position="579"/>
    </location>
</feature>
<dbReference type="OrthoDB" id="9807612at2"/>
<dbReference type="STRING" id="880072.Desac_0321"/>
<dbReference type="SUPFAM" id="SSF82866">
    <property type="entry name" value="Multidrug efflux transporter AcrB transmembrane domain"/>
    <property type="match status" value="2"/>
</dbReference>
<sequence>MTSAPRTMSFTARIVKAFLTSKLPLIFILISLLAGFAALYATPREEEPQIVVPMADILIQFPGASAAEVENLVTINLEKKLWEIDGVEYIYSASRPGGAVVTVRFYVGQDRENSLIKLYNKVWSNIDQAPSGVTNWIIKPVEIDDVPLVTFTLYSDQASDMELRRVADEILHRLQSIPETGRSYVVGGRKRELRVLLDPVRLAFRQVSTLEVMHALKGANVNLAAGSFNLTNREMLLEAGPFLRNAEELGAIQVGRQQDRPVYLRDVSQVLDGPGEVNTYTRLGFGPMAAHDAHLINDPTAVAGRPYQAVTLGIAKRKGANAVWVAEGLQQKIAELEKTVIPANIKVLVTRDYGKTADEKVNELVKHLVIAIVSIVALLTVALGWREALIVALAVPMTLAMTLLGNYLVGFTINRVTLFALILSLGLLVDDPIVDVENIHRHFKLRREPPLDATLTAVDEVRPPTILATFTVIVSFLPLFFVTGMMGPYMRPMPYNVPLAMIMSLVVAFTVTPWAAYHLLRREAETPAEPFVLQDSGIYKIYRRILTPFLESRHKTFVLLGGLALALLLCLLVVLLQWIPMKMLPFDNKNELLLVVDMPAGTSLEETDRVVREIEIFLSSVNEIRDFESYVGHTSPIDFNGMVRHYYLRQYPYQADIRINLLDKEERHWQSHEIALRLRPEIEAIGRRLGANLKIVEVPPGPPVLSTLVAEVYGPVGESYTSQIQAAKRVRTLMEQTDKVVDVDDTVEADQIKYRFVADKLKAALHGVSTQDIVQTVRTLIGGETPGIAHQASERTPLEITVRLPRAGRAHPDDLHLIRLKGADGSLIPLTELGHLEKTLEDKTIYRKNLERVVFVTAEMAGRPPVEAIFDLEAKLKKQPFPEGYRVVWSGEGEWKITVDVFRDLGLAFLGALVMIYILLVHETQSFGMPLVIMVAIPLTLIGIVPGFLLLNLLGAAPIHGYPNSIFFTATGMIGMIALAGIVVRNSIILIDFIHLRLREGLPLEEAVVESGAVRLMPILLTAGAAMFGSWVITLDPVFSGLAWAFIFGIFASTLFTLILIPVIYFLIYAPKSNGS</sequence>
<dbReference type="Gene3D" id="3.30.70.1320">
    <property type="entry name" value="Multidrug efflux transporter AcrB pore domain like"/>
    <property type="match status" value="1"/>
</dbReference>
<feature type="transmembrane region" description="Helical" evidence="1">
    <location>
        <begin position="1016"/>
        <end position="1035"/>
    </location>
</feature>
<organism evidence="2 3">
    <name type="scientific">Desulfobacca acetoxidans (strain ATCC 700848 / DSM 11109 / ASRB2)</name>
    <dbReference type="NCBI Taxonomy" id="880072"/>
    <lineage>
        <taxon>Bacteria</taxon>
        <taxon>Pseudomonadati</taxon>
        <taxon>Thermodesulfobacteriota</taxon>
        <taxon>Desulfobaccia</taxon>
        <taxon>Desulfobaccales</taxon>
        <taxon>Desulfobaccaceae</taxon>
        <taxon>Desulfobacca</taxon>
    </lineage>
</organism>
<feature type="transmembrane region" description="Helical" evidence="1">
    <location>
        <begin position="497"/>
        <end position="517"/>
    </location>
</feature>
<dbReference type="eggNOG" id="COG0841">
    <property type="taxonomic scope" value="Bacteria"/>
</dbReference>
<dbReference type="PANTHER" id="PTHR32063">
    <property type="match status" value="1"/>
</dbReference>
<dbReference type="RefSeq" id="WP_013705325.1">
    <property type="nucleotide sequence ID" value="NC_015388.1"/>
</dbReference>
<dbReference type="Pfam" id="PF00873">
    <property type="entry name" value="ACR_tran"/>
    <property type="match status" value="1"/>
</dbReference>
<evidence type="ECO:0000313" key="2">
    <source>
        <dbReference type="EMBL" id="AEB08212.1"/>
    </source>
</evidence>
<feature type="transmembrane region" description="Helical" evidence="1">
    <location>
        <begin position="1042"/>
        <end position="1068"/>
    </location>
</feature>
<dbReference type="Gene3D" id="3.30.70.1440">
    <property type="entry name" value="Multidrug efflux transporter AcrB pore domain"/>
    <property type="match status" value="1"/>
</dbReference>
<dbReference type="Gene3D" id="3.30.70.1430">
    <property type="entry name" value="Multidrug efflux transporter AcrB pore domain"/>
    <property type="match status" value="2"/>
</dbReference>
<reference evidence="3" key="2">
    <citation type="submission" date="2011-03" db="EMBL/GenBank/DDBJ databases">
        <title>The complete genome of Desulfobacca acetoxidans DSM 11109.</title>
        <authorList>
            <consortium name="US DOE Joint Genome Institute (JGI-PGF)"/>
            <person name="Lucas S."/>
            <person name="Copeland A."/>
            <person name="Lapidus A."/>
            <person name="Bruce D."/>
            <person name="Goodwin L."/>
            <person name="Pitluck S."/>
            <person name="Peters L."/>
            <person name="Kyrpides N."/>
            <person name="Mavromatis K."/>
            <person name="Ivanova N."/>
            <person name="Ovchinnikova G."/>
            <person name="Teshima H."/>
            <person name="Detter J.C."/>
            <person name="Han C."/>
            <person name="Land M."/>
            <person name="Hauser L."/>
            <person name="Markowitz V."/>
            <person name="Cheng J.-F."/>
            <person name="Hugenholtz P."/>
            <person name="Woyke T."/>
            <person name="Wu D."/>
            <person name="Spring S."/>
            <person name="Schueler E."/>
            <person name="Brambilla E."/>
            <person name="Klenk H.-P."/>
            <person name="Eisen J.A."/>
        </authorList>
    </citation>
    <scope>NUCLEOTIDE SEQUENCE [LARGE SCALE GENOMIC DNA]</scope>
    <source>
        <strain evidence="3">ATCC 700848 / DSM 11109 / ASRB2</strain>
    </source>
</reference>
<keyword evidence="1" id="KW-0812">Transmembrane</keyword>
<dbReference type="PRINTS" id="PR00702">
    <property type="entry name" value="ACRIFLAVINRP"/>
</dbReference>
<feature type="transmembrane region" description="Helical" evidence="1">
    <location>
        <begin position="966"/>
        <end position="996"/>
    </location>
</feature>
<dbReference type="PANTHER" id="PTHR32063:SF16">
    <property type="entry name" value="CATION EFFLUX SYSTEM (ACRB_ACRD_ACRF FAMILY)"/>
    <property type="match status" value="1"/>
</dbReference>
<gene>
    <name evidence="2" type="ordered locus">Desac_0321</name>
</gene>
<dbReference type="HOGENOM" id="CLU_002755_1_2_7"/>
<dbReference type="SUPFAM" id="SSF82693">
    <property type="entry name" value="Multidrug efflux transporter AcrB pore domain, PN1, PN2, PC1 and PC2 subdomains"/>
    <property type="match status" value="3"/>
</dbReference>
<dbReference type="SUPFAM" id="SSF82714">
    <property type="entry name" value="Multidrug efflux transporter AcrB TolC docking domain, DN and DC subdomains"/>
    <property type="match status" value="2"/>
</dbReference>
<dbReference type="Gene3D" id="3.30.2090.10">
    <property type="entry name" value="Multidrug efflux transporter AcrB TolC docking domain, DN and DC subdomains"/>
    <property type="match status" value="2"/>
</dbReference>
<name>F2NEM2_DESAR</name>
<dbReference type="KEGG" id="dao:Desac_0321"/>
<keyword evidence="1" id="KW-1133">Transmembrane helix</keyword>
<dbReference type="Proteomes" id="UP000000483">
    <property type="component" value="Chromosome"/>
</dbReference>
<evidence type="ECO:0000313" key="3">
    <source>
        <dbReference type="Proteomes" id="UP000000483"/>
    </source>
</evidence>
<dbReference type="GO" id="GO:0042910">
    <property type="term" value="F:xenobiotic transmembrane transporter activity"/>
    <property type="evidence" value="ECO:0007669"/>
    <property type="project" value="TreeGrafter"/>
</dbReference>
<dbReference type="Gene3D" id="1.20.1640.10">
    <property type="entry name" value="Multidrug efflux transporter AcrB transmembrane domain"/>
    <property type="match status" value="2"/>
</dbReference>
<keyword evidence="1" id="KW-0472">Membrane</keyword>
<keyword evidence="3" id="KW-1185">Reference proteome</keyword>
<feature type="transmembrane region" description="Helical" evidence="1">
    <location>
        <begin position="905"/>
        <end position="922"/>
    </location>
</feature>
<protein>
    <submittedName>
        <fullName evidence="2">Acriflavin resistance protein</fullName>
    </submittedName>
</protein>
<dbReference type="EMBL" id="CP002629">
    <property type="protein sequence ID" value="AEB08212.1"/>
    <property type="molecule type" value="Genomic_DNA"/>
</dbReference>